<evidence type="ECO:0000256" key="4">
    <source>
        <dbReference type="ARBA" id="ARBA00023004"/>
    </source>
</evidence>
<reference evidence="7 8" key="1">
    <citation type="journal article" date="2016" name="Nat. Commun.">
        <title>Thousands of microbial genomes shed light on interconnected biogeochemical processes in an aquifer system.</title>
        <authorList>
            <person name="Anantharaman K."/>
            <person name="Brown C.T."/>
            <person name="Hug L.A."/>
            <person name="Sharon I."/>
            <person name="Castelle C.J."/>
            <person name="Probst A.J."/>
            <person name="Thomas B.C."/>
            <person name="Singh A."/>
            <person name="Wilkins M.J."/>
            <person name="Karaoz U."/>
            <person name="Brodie E.L."/>
            <person name="Williams K.H."/>
            <person name="Hubbard S.S."/>
            <person name="Banfield J.F."/>
        </authorList>
    </citation>
    <scope>NUCLEOTIDE SEQUENCE [LARGE SCALE GENOMIC DNA]</scope>
    <source>
        <strain evidence="8">RIFCSPLOWO2_12_FULL_64_10</strain>
    </source>
</reference>
<dbReference type="PANTHER" id="PTHR43255">
    <property type="entry name" value="IRON-SULFUR-BINDING OXIDOREDUCTASE FADF-RELATED-RELATED"/>
    <property type="match status" value="1"/>
</dbReference>
<dbReference type="PANTHER" id="PTHR43255:SF1">
    <property type="entry name" value="IRON-SULFUR-BINDING OXIDOREDUCTASE FADF-RELATED"/>
    <property type="match status" value="1"/>
</dbReference>
<keyword evidence="3" id="KW-0560">Oxidoreductase</keyword>
<dbReference type="AlphaFoldDB" id="A0A1F6CCT5"/>
<protein>
    <recommendedName>
        <fullName evidence="6">4Fe-4S ferredoxin-type domain-containing protein</fullName>
    </recommendedName>
</protein>
<keyword evidence="2" id="KW-0479">Metal-binding</keyword>
<dbReference type="GO" id="GO:0051539">
    <property type="term" value="F:4 iron, 4 sulfur cluster binding"/>
    <property type="evidence" value="ECO:0007669"/>
    <property type="project" value="UniProtKB-KW"/>
</dbReference>
<organism evidence="7 8">
    <name type="scientific">Handelsmanbacteria sp. (strain RIFCSPLOWO2_12_FULL_64_10)</name>
    <dbReference type="NCBI Taxonomy" id="1817868"/>
    <lineage>
        <taxon>Bacteria</taxon>
        <taxon>Candidatus Handelsmaniibacteriota</taxon>
    </lineage>
</organism>
<evidence type="ECO:0000256" key="5">
    <source>
        <dbReference type="ARBA" id="ARBA00023014"/>
    </source>
</evidence>
<evidence type="ECO:0000313" key="8">
    <source>
        <dbReference type="Proteomes" id="UP000178606"/>
    </source>
</evidence>
<evidence type="ECO:0000313" key="7">
    <source>
        <dbReference type="EMBL" id="OGG46797.1"/>
    </source>
</evidence>
<dbReference type="EMBL" id="MFKF01000284">
    <property type="protein sequence ID" value="OGG46797.1"/>
    <property type="molecule type" value="Genomic_DNA"/>
</dbReference>
<keyword evidence="5" id="KW-0411">Iron-sulfur</keyword>
<evidence type="ECO:0000259" key="6">
    <source>
        <dbReference type="PROSITE" id="PS51379"/>
    </source>
</evidence>
<dbReference type="InterPro" id="IPR009051">
    <property type="entry name" value="Helical_ferredxn"/>
</dbReference>
<dbReference type="GO" id="GO:0016491">
    <property type="term" value="F:oxidoreductase activity"/>
    <property type="evidence" value="ECO:0007669"/>
    <property type="project" value="UniProtKB-KW"/>
</dbReference>
<dbReference type="GO" id="GO:0046872">
    <property type="term" value="F:metal ion binding"/>
    <property type="evidence" value="ECO:0007669"/>
    <property type="project" value="UniProtKB-KW"/>
</dbReference>
<dbReference type="GO" id="GO:0005886">
    <property type="term" value="C:plasma membrane"/>
    <property type="evidence" value="ECO:0007669"/>
    <property type="project" value="TreeGrafter"/>
</dbReference>
<dbReference type="Pfam" id="PF13534">
    <property type="entry name" value="Fer4_17"/>
    <property type="match status" value="1"/>
</dbReference>
<dbReference type="InterPro" id="IPR017896">
    <property type="entry name" value="4Fe4S_Fe-S-bd"/>
</dbReference>
<sequence length="388" mass="43857">MTLENFLGFPEGRRVLTCIQCGLCAGTCPYGEAMDYPPRRIIGMLRAGMLEQVFTSDSLLNCVACYACAAKCPRKIDLTGVLLPMVKEQVLIHRPDMPSELQRALESKLRYGNPMGESPRKRAAWVKTAGTPVRIMAEDPRPADVLWFVECYTSYYPRGQDNSRATARILHALGIDFAILGNEERCAGECGPLSWEPGLFNTLMEYNMAILQKYSFKRIVTSCPHAYDAFKHRYPYLGFRYPLDHTTPFIARHLERLKPRLTRKLNCTVTYHDSCCLGRHNGFYDEPRMLLQAIPGVKLTEMTHNRVNSICCGGGGGGMWLDTYYKAKGYDRLSERRVREAVATGADVLAVSCTYEVPRFEDALKVLGYDKKMIVRDVVELLAEAMEE</sequence>
<dbReference type="PROSITE" id="PS51379">
    <property type="entry name" value="4FE4S_FER_2"/>
    <property type="match status" value="1"/>
</dbReference>
<name>A0A1F6CCT5_HANXR</name>
<evidence type="ECO:0000256" key="3">
    <source>
        <dbReference type="ARBA" id="ARBA00023002"/>
    </source>
</evidence>
<dbReference type="PROSITE" id="PS00198">
    <property type="entry name" value="4FE4S_FER_1"/>
    <property type="match status" value="2"/>
</dbReference>
<comment type="caution">
    <text evidence="7">The sequence shown here is derived from an EMBL/GenBank/DDBJ whole genome shotgun (WGS) entry which is preliminary data.</text>
</comment>
<keyword evidence="1" id="KW-0004">4Fe-4S</keyword>
<dbReference type="InterPro" id="IPR051460">
    <property type="entry name" value="HdrC_iron-sulfur_subunit"/>
</dbReference>
<dbReference type="Gene3D" id="1.10.1060.10">
    <property type="entry name" value="Alpha-helical ferredoxin"/>
    <property type="match status" value="1"/>
</dbReference>
<keyword evidence="4" id="KW-0408">Iron</keyword>
<gene>
    <name evidence="7" type="ORF">A3F84_23330</name>
</gene>
<evidence type="ECO:0000256" key="1">
    <source>
        <dbReference type="ARBA" id="ARBA00022485"/>
    </source>
</evidence>
<accession>A0A1F6CCT5</accession>
<dbReference type="InterPro" id="IPR017900">
    <property type="entry name" value="4Fe4S_Fe_S_CS"/>
</dbReference>
<dbReference type="Pfam" id="PF02754">
    <property type="entry name" value="CCG"/>
    <property type="match status" value="2"/>
</dbReference>
<dbReference type="Proteomes" id="UP000178606">
    <property type="component" value="Unassembled WGS sequence"/>
</dbReference>
<dbReference type="SUPFAM" id="SSF46548">
    <property type="entry name" value="alpha-helical ferredoxin"/>
    <property type="match status" value="1"/>
</dbReference>
<proteinExistence type="predicted"/>
<evidence type="ECO:0000256" key="2">
    <source>
        <dbReference type="ARBA" id="ARBA00022723"/>
    </source>
</evidence>
<dbReference type="InterPro" id="IPR004017">
    <property type="entry name" value="Cys_rich_dom"/>
</dbReference>
<feature type="domain" description="4Fe-4S ferredoxin-type" evidence="6">
    <location>
        <begin position="8"/>
        <end position="39"/>
    </location>
</feature>